<dbReference type="Pfam" id="PF01947">
    <property type="entry name" value="Rv2949c-like"/>
    <property type="match status" value="1"/>
</dbReference>
<gene>
    <name evidence="1" type="primary">ycf21</name>
</gene>
<dbReference type="AlphaFoldDB" id="A0A1Z1M3E1"/>
<name>A0A1Z1M3E1_9FLOR</name>
<sequence>MEFYINKFYPVWILSLQQNNIIRPKTSNLIQNQFKAIVINDGSHTRLIEYLNNQVIKIKILEQNADQKRIRYVWLETILYKKITCARSLWKIKKNQNINKINKNLPIGKSFINAKIDIHKEIRELYYGYCKDIEKELRSKKGIWGRKYQLNYEDYSFILIQEFFSAQTAFFHKNIN</sequence>
<dbReference type="InterPro" id="IPR028978">
    <property type="entry name" value="Chorismate_lyase_/UTRA_dom_sf"/>
</dbReference>
<evidence type="ECO:0008006" key="2">
    <source>
        <dbReference type="Google" id="ProtNLM"/>
    </source>
</evidence>
<dbReference type="InterPro" id="IPR002800">
    <property type="entry name" value="Rv2949c-like"/>
</dbReference>
<protein>
    <recommendedName>
        <fullName evidence="2">Chorismate lyase</fullName>
    </recommendedName>
</protein>
<keyword evidence="1" id="KW-0934">Plastid</keyword>
<geneLocation type="chloroplast" evidence="1"/>
<evidence type="ECO:0000313" key="1">
    <source>
        <dbReference type="EMBL" id="ARW60351.1"/>
    </source>
</evidence>
<accession>A0A1Z1M3E1</accession>
<dbReference type="SUPFAM" id="SSF64288">
    <property type="entry name" value="Chorismate lyase-like"/>
    <property type="match status" value="1"/>
</dbReference>
<dbReference type="Gene3D" id="3.40.1410.10">
    <property type="entry name" value="Chorismate lyase-like"/>
    <property type="match status" value="1"/>
</dbReference>
<keyword evidence="1" id="KW-0150">Chloroplast</keyword>
<dbReference type="GeneID" id="33353467"/>
<dbReference type="EMBL" id="MF101413">
    <property type="protein sequence ID" value="ARW60351.1"/>
    <property type="molecule type" value="Genomic_DNA"/>
</dbReference>
<reference evidence="1" key="1">
    <citation type="journal article" date="2017" name="J. Phycol.">
        <title>Analysis of chloroplast genomes and a supermatrix inform reclassification of the Rhodomelaceae (Rhodophyta).</title>
        <authorList>
            <person name="Diaz-Tapia P."/>
            <person name="Maggs C.A."/>
            <person name="West J.A."/>
            <person name="Verbruggen H."/>
        </authorList>
    </citation>
    <scope>NUCLEOTIDE SEQUENCE</scope>
    <source>
        <strain evidence="1">JH1427</strain>
    </source>
</reference>
<dbReference type="RefSeq" id="YP_009392003.1">
    <property type="nucleotide sequence ID" value="NC_035261.1"/>
</dbReference>
<proteinExistence type="predicted"/>
<organism evidence="1">
    <name type="scientific">Periphykon beckeri</name>
    <dbReference type="NCBI Taxonomy" id="2006982"/>
    <lineage>
        <taxon>Eukaryota</taxon>
        <taxon>Rhodophyta</taxon>
        <taxon>Florideophyceae</taxon>
        <taxon>Rhodymeniophycidae</taxon>
        <taxon>Ceramiales</taxon>
        <taxon>Rhodomelaceae</taxon>
        <taxon>Periphykon</taxon>
    </lineage>
</organism>